<keyword evidence="8" id="KW-1185">Reference proteome</keyword>
<dbReference type="OrthoDB" id="9815174at2"/>
<organism evidence="7 8">
    <name type="scientific">Acinetobacter dispersus</name>
    <dbReference type="NCBI Taxonomy" id="70348"/>
    <lineage>
        <taxon>Bacteria</taxon>
        <taxon>Pseudomonadati</taxon>
        <taxon>Pseudomonadota</taxon>
        <taxon>Gammaproteobacteria</taxon>
        <taxon>Moraxellales</taxon>
        <taxon>Moraxellaceae</taxon>
        <taxon>Acinetobacter</taxon>
    </lineage>
</organism>
<comment type="similarity">
    <text evidence="1">Belongs to the LysR transcriptional regulatory family.</text>
</comment>
<dbReference type="CDD" id="cd05466">
    <property type="entry name" value="PBP2_LTTR_substrate"/>
    <property type="match status" value="1"/>
</dbReference>
<keyword evidence="4" id="KW-0804">Transcription</keyword>
<keyword evidence="5" id="KW-1133">Transmembrane helix</keyword>
<dbReference type="Gene3D" id="3.40.190.10">
    <property type="entry name" value="Periplasmic binding protein-like II"/>
    <property type="match status" value="2"/>
</dbReference>
<evidence type="ECO:0000256" key="3">
    <source>
        <dbReference type="ARBA" id="ARBA00023125"/>
    </source>
</evidence>
<dbReference type="Proteomes" id="UP000013261">
    <property type="component" value="Unassembled WGS sequence"/>
</dbReference>
<dbReference type="Pfam" id="PF00126">
    <property type="entry name" value="HTH_1"/>
    <property type="match status" value="1"/>
</dbReference>
<gene>
    <name evidence="7" type="ORF">F904_00113</name>
</gene>
<evidence type="ECO:0000313" key="7">
    <source>
        <dbReference type="EMBL" id="ENW97276.1"/>
    </source>
</evidence>
<dbReference type="HOGENOM" id="CLU_039613_6_5_6"/>
<proteinExistence type="inferred from homology"/>
<keyword evidence="5" id="KW-0812">Transmembrane</keyword>
<dbReference type="SUPFAM" id="SSF53850">
    <property type="entry name" value="Periplasmic binding protein-like II"/>
    <property type="match status" value="1"/>
</dbReference>
<dbReference type="PATRIC" id="fig|1217703.3.peg.107"/>
<sequence length="321" mass="36938">MSVKVLDIRDLKIFIYAVENSSLTVTSEKLGIDQSTVTKRINNIEQKLKGKLFNRKSRPLQLTHFGEQVYFKGRHILEQLEQLENFHQQKKGSFLEKIKIGLPNTLVDDLYEYIDDRYKFDHYSTEIEMQSGWGRSLIHQVDGRELALAIVMIPSNLHLSEHLFFKNIGTLPLVVVALKNGVKEYRTLERCSKKGWVVHPEGCCFRESLNKKLNEKGSVFYANKEVFGIEAQLNSVVNGDGLGIFPKPFFDKYSEKNSNLEVVPVNDFDINLKVGIVYADKKDLDQVNYFAKIIKERYFIQFAIILNLGLYFIDSLVVAST</sequence>
<dbReference type="InterPro" id="IPR036388">
    <property type="entry name" value="WH-like_DNA-bd_sf"/>
</dbReference>
<dbReference type="GO" id="GO:0003700">
    <property type="term" value="F:DNA-binding transcription factor activity"/>
    <property type="evidence" value="ECO:0007669"/>
    <property type="project" value="InterPro"/>
</dbReference>
<name>N9N341_9GAMM</name>
<dbReference type="AlphaFoldDB" id="N9N341"/>
<evidence type="ECO:0000256" key="1">
    <source>
        <dbReference type="ARBA" id="ARBA00009437"/>
    </source>
</evidence>
<protein>
    <recommendedName>
        <fullName evidence="6">HTH lysR-type domain-containing protein</fullName>
    </recommendedName>
</protein>
<keyword evidence="2" id="KW-0805">Transcription regulation</keyword>
<dbReference type="EMBL" id="APRL01000001">
    <property type="protein sequence ID" value="ENW97276.1"/>
    <property type="molecule type" value="Genomic_DNA"/>
</dbReference>
<dbReference type="RefSeq" id="WP_005183403.1">
    <property type="nucleotide sequence ID" value="NZ_KB850048.1"/>
</dbReference>
<evidence type="ECO:0000256" key="4">
    <source>
        <dbReference type="ARBA" id="ARBA00023163"/>
    </source>
</evidence>
<accession>N9N341</accession>
<evidence type="ECO:0000259" key="6">
    <source>
        <dbReference type="PROSITE" id="PS50931"/>
    </source>
</evidence>
<dbReference type="InterPro" id="IPR005119">
    <property type="entry name" value="LysR_subst-bd"/>
</dbReference>
<comment type="caution">
    <text evidence="7">The sequence shown here is derived from an EMBL/GenBank/DDBJ whole genome shotgun (WGS) entry which is preliminary data.</text>
</comment>
<dbReference type="Pfam" id="PF03466">
    <property type="entry name" value="LysR_substrate"/>
    <property type="match status" value="1"/>
</dbReference>
<keyword evidence="5" id="KW-0472">Membrane</keyword>
<dbReference type="GO" id="GO:0000976">
    <property type="term" value="F:transcription cis-regulatory region binding"/>
    <property type="evidence" value="ECO:0007669"/>
    <property type="project" value="TreeGrafter"/>
</dbReference>
<feature type="transmembrane region" description="Helical" evidence="5">
    <location>
        <begin position="298"/>
        <end position="319"/>
    </location>
</feature>
<reference evidence="7 8" key="1">
    <citation type="submission" date="2013-02" db="EMBL/GenBank/DDBJ databases">
        <title>The Genome Sequence of Acinetobacter sp. ANC 4105.</title>
        <authorList>
            <consortium name="The Broad Institute Genome Sequencing Platform"/>
            <consortium name="The Broad Institute Genome Sequencing Center for Infectious Disease"/>
            <person name="Cerqueira G."/>
            <person name="Feldgarden M."/>
            <person name="Courvalin P."/>
            <person name="Perichon B."/>
            <person name="Grillot-Courvalin C."/>
            <person name="Clermont D."/>
            <person name="Rocha E."/>
            <person name="Yoon E.-J."/>
            <person name="Nemec A."/>
            <person name="Walker B."/>
            <person name="Young S.K."/>
            <person name="Zeng Q."/>
            <person name="Gargeya S."/>
            <person name="Fitzgerald M."/>
            <person name="Haas B."/>
            <person name="Abouelleil A."/>
            <person name="Alvarado L."/>
            <person name="Arachchi H.M."/>
            <person name="Berlin A.M."/>
            <person name="Chapman S.B."/>
            <person name="Dewar J."/>
            <person name="Goldberg J."/>
            <person name="Griggs A."/>
            <person name="Gujja S."/>
            <person name="Hansen M."/>
            <person name="Howarth C."/>
            <person name="Imamovic A."/>
            <person name="Larimer J."/>
            <person name="McCowan C."/>
            <person name="Murphy C."/>
            <person name="Neiman D."/>
            <person name="Pearson M."/>
            <person name="Priest M."/>
            <person name="Roberts A."/>
            <person name="Saif S."/>
            <person name="Shea T."/>
            <person name="Sisk P."/>
            <person name="Sykes S."/>
            <person name="Wortman J."/>
            <person name="Nusbaum C."/>
            <person name="Birren B."/>
        </authorList>
    </citation>
    <scope>NUCLEOTIDE SEQUENCE [LARGE SCALE GENOMIC DNA]</scope>
    <source>
        <strain evidence="7 8">ANC 4105</strain>
    </source>
</reference>
<dbReference type="eggNOG" id="COG0583">
    <property type="taxonomic scope" value="Bacteria"/>
</dbReference>
<dbReference type="SUPFAM" id="SSF46785">
    <property type="entry name" value="Winged helix' DNA-binding domain"/>
    <property type="match status" value="1"/>
</dbReference>
<dbReference type="PROSITE" id="PS50931">
    <property type="entry name" value="HTH_LYSR"/>
    <property type="match status" value="1"/>
</dbReference>
<evidence type="ECO:0000313" key="8">
    <source>
        <dbReference type="Proteomes" id="UP000013261"/>
    </source>
</evidence>
<dbReference type="PANTHER" id="PTHR30126">
    <property type="entry name" value="HTH-TYPE TRANSCRIPTIONAL REGULATOR"/>
    <property type="match status" value="1"/>
</dbReference>
<evidence type="ECO:0000256" key="2">
    <source>
        <dbReference type="ARBA" id="ARBA00023015"/>
    </source>
</evidence>
<dbReference type="InterPro" id="IPR000847">
    <property type="entry name" value="LysR_HTH_N"/>
</dbReference>
<feature type="domain" description="HTH lysR-type" evidence="6">
    <location>
        <begin position="6"/>
        <end position="63"/>
    </location>
</feature>
<evidence type="ECO:0000256" key="5">
    <source>
        <dbReference type="SAM" id="Phobius"/>
    </source>
</evidence>
<dbReference type="Gene3D" id="1.10.10.10">
    <property type="entry name" value="Winged helix-like DNA-binding domain superfamily/Winged helix DNA-binding domain"/>
    <property type="match status" value="1"/>
</dbReference>
<dbReference type="InterPro" id="IPR036390">
    <property type="entry name" value="WH_DNA-bd_sf"/>
</dbReference>
<keyword evidence="3" id="KW-0238">DNA-binding</keyword>
<dbReference type="PANTHER" id="PTHR30126:SF39">
    <property type="entry name" value="HTH-TYPE TRANSCRIPTIONAL REGULATOR CYSL"/>
    <property type="match status" value="1"/>
</dbReference>